<organism evidence="1 2">
    <name type="scientific">Massilia hydrophila</name>
    <dbReference type="NCBI Taxonomy" id="3044279"/>
    <lineage>
        <taxon>Bacteria</taxon>
        <taxon>Pseudomonadati</taxon>
        <taxon>Pseudomonadota</taxon>
        <taxon>Betaproteobacteria</taxon>
        <taxon>Burkholderiales</taxon>
        <taxon>Oxalobacteraceae</taxon>
        <taxon>Telluria group</taxon>
        <taxon>Massilia</taxon>
    </lineage>
</organism>
<protein>
    <recommendedName>
        <fullName evidence="3">STAS/SEC14 domain-containing protein</fullName>
    </recommendedName>
</protein>
<dbReference type="RefSeq" id="WP_225240179.1">
    <property type="nucleotide sequence ID" value="NZ_JAHYBX010000010.1"/>
</dbReference>
<evidence type="ECO:0000313" key="1">
    <source>
        <dbReference type="EMBL" id="MCA1858002.1"/>
    </source>
</evidence>
<sequence>MELRIRLQDFYSPGDERRFFDGLLALAGVQGCRGEGRDLLVALDLRRLNRDAMRELVALLWRYRIALAPLRALAGKARFAWLDDPRAYWHAAMFGSGARSGAG</sequence>
<evidence type="ECO:0008006" key="3">
    <source>
        <dbReference type="Google" id="ProtNLM"/>
    </source>
</evidence>
<dbReference type="PROSITE" id="PS51257">
    <property type="entry name" value="PROKAR_LIPOPROTEIN"/>
    <property type="match status" value="1"/>
</dbReference>
<keyword evidence="2" id="KW-1185">Reference proteome</keyword>
<dbReference type="EMBL" id="JAHYBX010000010">
    <property type="protein sequence ID" value="MCA1858002.1"/>
    <property type="molecule type" value="Genomic_DNA"/>
</dbReference>
<reference evidence="1 2" key="1">
    <citation type="submission" date="2021-07" db="EMBL/GenBank/DDBJ databases">
        <title>Characterization of Violacein-producing bacteria and related species.</title>
        <authorList>
            <person name="Wilson H.S."/>
            <person name="De Leon M.E."/>
        </authorList>
    </citation>
    <scope>NUCLEOTIDE SEQUENCE [LARGE SCALE GENOMIC DNA]</scope>
    <source>
        <strain evidence="1 2">HSC-2F05</strain>
    </source>
</reference>
<name>A0ABS7YE56_9BURK</name>
<dbReference type="Proteomes" id="UP001198602">
    <property type="component" value="Unassembled WGS sequence"/>
</dbReference>
<gene>
    <name evidence="1" type="ORF">LE190_19020</name>
</gene>
<comment type="caution">
    <text evidence="1">The sequence shown here is derived from an EMBL/GenBank/DDBJ whole genome shotgun (WGS) entry which is preliminary data.</text>
</comment>
<evidence type="ECO:0000313" key="2">
    <source>
        <dbReference type="Proteomes" id="UP001198602"/>
    </source>
</evidence>
<accession>A0ABS7YE56</accession>
<proteinExistence type="predicted"/>